<feature type="transmembrane region" description="Helical" evidence="1">
    <location>
        <begin position="212"/>
        <end position="230"/>
    </location>
</feature>
<organism evidence="2 3">
    <name type="scientific">Methylomonas paludis</name>
    <dbReference type="NCBI Taxonomy" id="1173101"/>
    <lineage>
        <taxon>Bacteria</taxon>
        <taxon>Pseudomonadati</taxon>
        <taxon>Pseudomonadota</taxon>
        <taxon>Gammaproteobacteria</taxon>
        <taxon>Methylococcales</taxon>
        <taxon>Methylococcaceae</taxon>
        <taxon>Methylomonas</taxon>
    </lineage>
</organism>
<protein>
    <submittedName>
        <fullName evidence="2">HupE/UreJ family protein</fullName>
    </submittedName>
</protein>
<proteinExistence type="predicted"/>
<dbReference type="Pfam" id="PF13795">
    <property type="entry name" value="HupE_UreJ_2"/>
    <property type="match status" value="1"/>
</dbReference>
<keyword evidence="3" id="KW-1185">Reference proteome</keyword>
<accession>A0A975R9X2</accession>
<dbReference type="InterPro" id="IPR032809">
    <property type="entry name" value="Put_HupE_UreJ"/>
</dbReference>
<dbReference type="EMBL" id="CP073754">
    <property type="protein sequence ID" value="QWF70728.1"/>
    <property type="molecule type" value="Genomic_DNA"/>
</dbReference>
<evidence type="ECO:0000313" key="3">
    <source>
        <dbReference type="Proteomes" id="UP000676649"/>
    </source>
</evidence>
<reference evidence="2" key="1">
    <citation type="submission" date="2021-04" db="EMBL/GenBank/DDBJ databases">
        <title>Draft genome sequence data of methanotrophic Methylovulum sp. strain S1L and Methylomonas sp. strain S2AM isolated from boreal lake water columns.</title>
        <authorList>
            <person name="Rissanen A.J."/>
            <person name="Mangayil R."/>
            <person name="Svenning M.M."/>
            <person name="Khanongnuch R."/>
        </authorList>
    </citation>
    <scope>NUCLEOTIDE SEQUENCE</scope>
    <source>
        <strain evidence="2">S2AM</strain>
    </source>
</reference>
<keyword evidence="1" id="KW-1133">Transmembrane helix</keyword>
<gene>
    <name evidence="2" type="ORF">KEF85_15615</name>
</gene>
<feature type="transmembrane region" description="Helical" evidence="1">
    <location>
        <begin position="357"/>
        <end position="374"/>
    </location>
</feature>
<keyword evidence="1" id="KW-0472">Membrane</keyword>
<name>A0A975R9X2_9GAMM</name>
<evidence type="ECO:0000313" key="2">
    <source>
        <dbReference type="EMBL" id="QWF70728.1"/>
    </source>
</evidence>
<evidence type="ECO:0000256" key="1">
    <source>
        <dbReference type="SAM" id="Phobius"/>
    </source>
</evidence>
<feature type="transmembrane region" description="Helical" evidence="1">
    <location>
        <begin position="261"/>
        <end position="279"/>
    </location>
</feature>
<dbReference type="AlphaFoldDB" id="A0A975R9X2"/>
<dbReference type="KEGG" id="mpad:KEF85_15615"/>
<feature type="transmembrane region" description="Helical" evidence="1">
    <location>
        <begin position="288"/>
        <end position="306"/>
    </location>
</feature>
<feature type="transmembrane region" description="Helical" evidence="1">
    <location>
        <begin position="318"/>
        <end position="345"/>
    </location>
</feature>
<keyword evidence="1" id="KW-0812">Transmembrane</keyword>
<dbReference type="Proteomes" id="UP000676649">
    <property type="component" value="Chromosome"/>
</dbReference>
<sequence>MNTVGIRFIRNKYYARTWLIQLFAIFLLLQCHCAVAHAPGLSSFDVQLQPTGVDVRLTFALQNIEAFAPMDSDLDAEVSDSEREAAKPSIAKLLAAQLRVNIDGQDREPVSAGQVSFDDQNNAHVEFHYQPAPHQMLVLQSKFLSLLADGHQQYLTVNAPAGEILLEKMLAKSDNQASVELAGANQLGTAQPGILAAFLDFFKLGVEHIVTGYDHLLFLFALLAVTHSFWPAIKIITFFTIAHSITLACAGLNIIELPSSFVEPFIAATIVYVGIENLVRGDHPKGRHWLTFGFGLIHGFGFASVLREMEISAGDTGILLPLLSFNLGIETGQIAVAAVVLPLIWWLNNKPEISTKFLKVCSLLVSLMGAYWFVERTLLS</sequence>